<name>A0A3N4H800_ASCIM</name>
<gene>
    <name evidence="1" type="ORF">BJ508DRAFT_336568</name>
</gene>
<sequence length="121" mass="13698">MVYNSCANIRYLFKVNMELLSVTPAFGGWGPDFHIETVNGWVRLRQITLLVSYFHPNGNMIVAPFHEPFAVHHERRSTDIGSKRLVGSSCHRHLFIGSSPRGNDELAVANHKNGLKDRLPM</sequence>
<evidence type="ECO:0000313" key="2">
    <source>
        <dbReference type="Proteomes" id="UP000275078"/>
    </source>
</evidence>
<proteinExistence type="predicted"/>
<accession>A0A3N4H800</accession>
<dbReference type="AlphaFoldDB" id="A0A3N4H800"/>
<reference evidence="1 2" key="1">
    <citation type="journal article" date="2018" name="Nat. Ecol. Evol.">
        <title>Pezizomycetes genomes reveal the molecular basis of ectomycorrhizal truffle lifestyle.</title>
        <authorList>
            <person name="Murat C."/>
            <person name="Payen T."/>
            <person name="Noel B."/>
            <person name="Kuo A."/>
            <person name="Morin E."/>
            <person name="Chen J."/>
            <person name="Kohler A."/>
            <person name="Krizsan K."/>
            <person name="Balestrini R."/>
            <person name="Da Silva C."/>
            <person name="Montanini B."/>
            <person name="Hainaut M."/>
            <person name="Levati E."/>
            <person name="Barry K.W."/>
            <person name="Belfiori B."/>
            <person name="Cichocki N."/>
            <person name="Clum A."/>
            <person name="Dockter R.B."/>
            <person name="Fauchery L."/>
            <person name="Guy J."/>
            <person name="Iotti M."/>
            <person name="Le Tacon F."/>
            <person name="Lindquist E.A."/>
            <person name="Lipzen A."/>
            <person name="Malagnac F."/>
            <person name="Mello A."/>
            <person name="Molinier V."/>
            <person name="Miyauchi S."/>
            <person name="Poulain J."/>
            <person name="Riccioni C."/>
            <person name="Rubini A."/>
            <person name="Sitrit Y."/>
            <person name="Splivallo R."/>
            <person name="Traeger S."/>
            <person name="Wang M."/>
            <person name="Zifcakova L."/>
            <person name="Wipf D."/>
            <person name="Zambonelli A."/>
            <person name="Paolocci F."/>
            <person name="Nowrousian M."/>
            <person name="Ottonello S."/>
            <person name="Baldrian P."/>
            <person name="Spatafora J.W."/>
            <person name="Henrissat B."/>
            <person name="Nagy L.G."/>
            <person name="Aury J.M."/>
            <person name="Wincker P."/>
            <person name="Grigoriev I.V."/>
            <person name="Bonfante P."/>
            <person name="Martin F.M."/>
        </authorList>
    </citation>
    <scope>NUCLEOTIDE SEQUENCE [LARGE SCALE GENOMIC DNA]</scope>
    <source>
        <strain evidence="1 2">RN42</strain>
    </source>
</reference>
<evidence type="ECO:0000313" key="1">
    <source>
        <dbReference type="EMBL" id="RPA70949.1"/>
    </source>
</evidence>
<protein>
    <submittedName>
        <fullName evidence="1">Uncharacterized protein</fullName>
    </submittedName>
</protein>
<keyword evidence="2" id="KW-1185">Reference proteome</keyword>
<dbReference type="EMBL" id="ML120002">
    <property type="protein sequence ID" value="RPA70949.1"/>
    <property type="molecule type" value="Genomic_DNA"/>
</dbReference>
<organism evidence="1 2">
    <name type="scientific">Ascobolus immersus RN42</name>
    <dbReference type="NCBI Taxonomy" id="1160509"/>
    <lineage>
        <taxon>Eukaryota</taxon>
        <taxon>Fungi</taxon>
        <taxon>Dikarya</taxon>
        <taxon>Ascomycota</taxon>
        <taxon>Pezizomycotina</taxon>
        <taxon>Pezizomycetes</taxon>
        <taxon>Pezizales</taxon>
        <taxon>Ascobolaceae</taxon>
        <taxon>Ascobolus</taxon>
    </lineage>
</organism>
<dbReference type="Proteomes" id="UP000275078">
    <property type="component" value="Unassembled WGS sequence"/>
</dbReference>